<keyword evidence="2 7" id="KW-0813">Transport</keyword>
<dbReference type="EMBL" id="JBHSNC010000042">
    <property type="protein sequence ID" value="MFC5530503.1"/>
    <property type="molecule type" value="Genomic_DNA"/>
</dbReference>
<feature type="transmembrane region" description="Helical" evidence="7">
    <location>
        <begin position="93"/>
        <end position="117"/>
    </location>
</feature>
<feature type="transmembrane region" description="Helical" evidence="7">
    <location>
        <begin position="26"/>
        <end position="49"/>
    </location>
</feature>
<evidence type="ECO:0000256" key="3">
    <source>
        <dbReference type="ARBA" id="ARBA00022475"/>
    </source>
</evidence>
<name>A0ABW0R031_9BACL</name>
<comment type="caution">
    <text evidence="9">The sequence shown here is derived from an EMBL/GenBank/DDBJ whole genome shotgun (WGS) entry which is preliminary data.</text>
</comment>
<dbReference type="CDD" id="cd06261">
    <property type="entry name" value="TM_PBP2"/>
    <property type="match status" value="1"/>
</dbReference>
<keyword evidence="6 7" id="KW-0472">Membrane</keyword>
<feature type="transmembrane region" description="Helical" evidence="7">
    <location>
        <begin position="266"/>
        <end position="286"/>
    </location>
</feature>
<feature type="transmembrane region" description="Helical" evidence="7">
    <location>
        <begin position="129"/>
        <end position="150"/>
    </location>
</feature>
<dbReference type="Gene3D" id="1.10.3720.10">
    <property type="entry name" value="MetI-like"/>
    <property type="match status" value="1"/>
</dbReference>
<comment type="similarity">
    <text evidence="7">Belongs to the binding-protein-dependent transport system permease family.</text>
</comment>
<sequence length="300" mass="33130">MVNSKAVYLYARRTFSLRTLRRADPFLIVLLLFLTLLAVIMLLPIIYLFNHALKPFHELFLFPPNLIARNPTLQNFVELFTISEDAYIPVSRYVFNSIIVTMLATGGMITTSALCAYPLSKHKFPGRTVLFSVIVVSLLFVAEVLTIPRYVVVSNLGIMNSYWGHLLPIVSLPVGVFLLKQFVDQVPAEIMDAAKIDGASEFGIFARVVLPIVSPALATVGILAFQLAWNNVETSSLFMQDEAMKTLAFYMTSLTSNLSNSVARQGAAAAGGLILFVPQLVVFLIFQHKVIATMAHSGIK</sequence>
<evidence type="ECO:0000256" key="2">
    <source>
        <dbReference type="ARBA" id="ARBA00022448"/>
    </source>
</evidence>
<accession>A0ABW0R031</accession>
<dbReference type="Proteomes" id="UP001596108">
    <property type="component" value="Unassembled WGS sequence"/>
</dbReference>
<keyword evidence="4 7" id="KW-0812">Transmembrane</keyword>
<dbReference type="Pfam" id="PF00528">
    <property type="entry name" value="BPD_transp_1"/>
    <property type="match status" value="1"/>
</dbReference>
<evidence type="ECO:0000259" key="8">
    <source>
        <dbReference type="PROSITE" id="PS50928"/>
    </source>
</evidence>
<evidence type="ECO:0000256" key="6">
    <source>
        <dbReference type="ARBA" id="ARBA00023136"/>
    </source>
</evidence>
<gene>
    <name evidence="9" type="ORF">ACFPQ4_13785</name>
</gene>
<reference evidence="10" key="1">
    <citation type="journal article" date="2019" name="Int. J. Syst. Evol. Microbiol.">
        <title>The Global Catalogue of Microorganisms (GCM) 10K type strain sequencing project: providing services to taxonomists for standard genome sequencing and annotation.</title>
        <authorList>
            <consortium name="The Broad Institute Genomics Platform"/>
            <consortium name="The Broad Institute Genome Sequencing Center for Infectious Disease"/>
            <person name="Wu L."/>
            <person name="Ma J."/>
        </authorList>
    </citation>
    <scope>NUCLEOTIDE SEQUENCE [LARGE SCALE GENOMIC DNA]</scope>
    <source>
        <strain evidence="10">CGMCC 1.18578</strain>
    </source>
</reference>
<dbReference type="InterPro" id="IPR000515">
    <property type="entry name" value="MetI-like"/>
</dbReference>
<dbReference type="PROSITE" id="PS50928">
    <property type="entry name" value="ABC_TM1"/>
    <property type="match status" value="1"/>
</dbReference>
<dbReference type="PANTHER" id="PTHR43744">
    <property type="entry name" value="ABC TRANSPORTER PERMEASE PROTEIN MG189-RELATED-RELATED"/>
    <property type="match status" value="1"/>
</dbReference>
<dbReference type="PANTHER" id="PTHR43744:SF1">
    <property type="entry name" value="BINDING-PROTEIN-DEPENDENT TRANSPORT SYSTEMS INNER MEMBRANE COMPONENT"/>
    <property type="match status" value="1"/>
</dbReference>
<dbReference type="RefSeq" id="WP_378112474.1">
    <property type="nucleotide sequence ID" value="NZ_JBHSNC010000042.1"/>
</dbReference>
<comment type="subcellular location">
    <subcellularLocation>
        <location evidence="1 7">Cell membrane</location>
        <topology evidence="1 7">Multi-pass membrane protein</topology>
    </subcellularLocation>
</comment>
<feature type="domain" description="ABC transmembrane type-1" evidence="8">
    <location>
        <begin position="94"/>
        <end position="286"/>
    </location>
</feature>
<feature type="transmembrane region" description="Helical" evidence="7">
    <location>
        <begin position="204"/>
        <end position="229"/>
    </location>
</feature>
<evidence type="ECO:0000313" key="10">
    <source>
        <dbReference type="Proteomes" id="UP001596108"/>
    </source>
</evidence>
<dbReference type="SUPFAM" id="SSF161098">
    <property type="entry name" value="MetI-like"/>
    <property type="match status" value="1"/>
</dbReference>
<evidence type="ECO:0000256" key="7">
    <source>
        <dbReference type="RuleBase" id="RU363032"/>
    </source>
</evidence>
<keyword evidence="10" id="KW-1185">Reference proteome</keyword>
<evidence type="ECO:0000313" key="9">
    <source>
        <dbReference type="EMBL" id="MFC5530503.1"/>
    </source>
</evidence>
<keyword evidence="5 7" id="KW-1133">Transmembrane helix</keyword>
<evidence type="ECO:0000256" key="4">
    <source>
        <dbReference type="ARBA" id="ARBA00022692"/>
    </source>
</evidence>
<evidence type="ECO:0000256" key="1">
    <source>
        <dbReference type="ARBA" id="ARBA00004651"/>
    </source>
</evidence>
<organism evidence="9 10">
    <name type="scientific">Cohnella yongneupensis</name>
    <dbReference type="NCBI Taxonomy" id="425006"/>
    <lineage>
        <taxon>Bacteria</taxon>
        <taxon>Bacillati</taxon>
        <taxon>Bacillota</taxon>
        <taxon>Bacilli</taxon>
        <taxon>Bacillales</taxon>
        <taxon>Paenibacillaceae</taxon>
        <taxon>Cohnella</taxon>
    </lineage>
</organism>
<proteinExistence type="inferred from homology"/>
<evidence type="ECO:0000256" key="5">
    <source>
        <dbReference type="ARBA" id="ARBA00022989"/>
    </source>
</evidence>
<protein>
    <submittedName>
        <fullName evidence="9">Carbohydrate ABC transporter permease</fullName>
    </submittedName>
</protein>
<feature type="transmembrane region" description="Helical" evidence="7">
    <location>
        <begin position="162"/>
        <end position="183"/>
    </location>
</feature>
<dbReference type="InterPro" id="IPR035906">
    <property type="entry name" value="MetI-like_sf"/>
</dbReference>
<keyword evidence="3" id="KW-1003">Cell membrane</keyword>